<dbReference type="Gene3D" id="2.60.40.10">
    <property type="entry name" value="Immunoglobulins"/>
    <property type="match status" value="1"/>
</dbReference>
<dbReference type="EC" id="3.2.1.23" evidence="2"/>
<dbReference type="InterPro" id="IPR004199">
    <property type="entry name" value="B-gal_small/dom_5"/>
</dbReference>
<dbReference type="InterPro" id="IPR017853">
    <property type="entry name" value="GH"/>
</dbReference>
<reference evidence="7" key="1">
    <citation type="submission" date="2023-07" db="EMBL/GenBank/DDBJ databases">
        <title>Black Yeasts Isolated from many extreme environments.</title>
        <authorList>
            <person name="Coleine C."/>
            <person name="Stajich J.E."/>
            <person name="Selbmann L."/>
        </authorList>
    </citation>
    <scope>NUCLEOTIDE SEQUENCE</scope>
    <source>
        <strain evidence="7">CCFEE 5485</strain>
    </source>
</reference>
<evidence type="ECO:0000256" key="2">
    <source>
        <dbReference type="ARBA" id="ARBA00012756"/>
    </source>
</evidence>
<dbReference type="SUPFAM" id="SSF49303">
    <property type="entry name" value="beta-Galactosidase/glucuronidase domain"/>
    <property type="match status" value="1"/>
</dbReference>
<evidence type="ECO:0000313" key="8">
    <source>
        <dbReference type="Proteomes" id="UP001274830"/>
    </source>
</evidence>
<dbReference type="AlphaFoldDB" id="A0AAE0TLX6"/>
<dbReference type="Pfam" id="PF16353">
    <property type="entry name" value="LacZ_4"/>
    <property type="match status" value="1"/>
</dbReference>
<dbReference type="Gene3D" id="2.70.98.10">
    <property type="match status" value="1"/>
</dbReference>
<evidence type="ECO:0000259" key="6">
    <source>
        <dbReference type="SMART" id="SM01038"/>
    </source>
</evidence>
<feature type="domain" description="Beta galactosidase small chain/" evidence="6">
    <location>
        <begin position="410"/>
        <end position="694"/>
    </location>
</feature>
<dbReference type="InterPro" id="IPR050347">
    <property type="entry name" value="Bact_Beta-galactosidase"/>
</dbReference>
<evidence type="ECO:0000256" key="5">
    <source>
        <dbReference type="ARBA" id="ARBA00032230"/>
    </source>
</evidence>
<dbReference type="GO" id="GO:0004565">
    <property type="term" value="F:beta-galactosidase activity"/>
    <property type="evidence" value="ECO:0007669"/>
    <property type="project" value="UniProtKB-EC"/>
</dbReference>
<keyword evidence="3" id="KW-0378">Hydrolase</keyword>
<evidence type="ECO:0000256" key="1">
    <source>
        <dbReference type="ARBA" id="ARBA00001412"/>
    </source>
</evidence>
<protein>
    <recommendedName>
        <fullName evidence="2">beta-galactosidase</fullName>
        <ecNumber evidence="2">3.2.1.23</ecNumber>
    </recommendedName>
    <alternativeName>
        <fullName evidence="5">Lactase</fullName>
    </alternativeName>
</protein>
<dbReference type="InterPro" id="IPR036156">
    <property type="entry name" value="Beta-gal/glucu_dom_sf"/>
</dbReference>
<dbReference type="GO" id="GO:0030246">
    <property type="term" value="F:carbohydrate binding"/>
    <property type="evidence" value="ECO:0007669"/>
    <property type="project" value="InterPro"/>
</dbReference>
<dbReference type="InterPro" id="IPR013783">
    <property type="entry name" value="Ig-like_fold"/>
</dbReference>
<keyword evidence="8" id="KW-1185">Reference proteome</keyword>
<keyword evidence="4" id="KW-0326">Glycosidase</keyword>
<dbReference type="SUPFAM" id="SSF74650">
    <property type="entry name" value="Galactose mutarotase-like"/>
    <property type="match status" value="1"/>
</dbReference>
<dbReference type="PRINTS" id="PR00132">
    <property type="entry name" value="GLHYDRLASE2"/>
</dbReference>
<evidence type="ECO:0000256" key="4">
    <source>
        <dbReference type="ARBA" id="ARBA00023295"/>
    </source>
</evidence>
<dbReference type="Pfam" id="PF02836">
    <property type="entry name" value="Glyco_hydro_2_C"/>
    <property type="match status" value="2"/>
</dbReference>
<dbReference type="InterPro" id="IPR006103">
    <property type="entry name" value="Glyco_hydro_2_cat"/>
</dbReference>
<accession>A0AAE0TLX6</accession>
<evidence type="ECO:0000256" key="3">
    <source>
        <dbReference type="ARBA" id="ARBA00022801"/>
    </source>
</evidence>
<dbReference type="Proteomes" id="UP001274830">
    <property type="component" value="Unassembled WGS sequence"/>
</dbReference>
<evidence type="ECO:0000313" key="7">
    <source>
        <dbReference type="EMBL" id="KAK3669284.1"/>
    </source>
</evidence>
<dbReference type="EMBL" id="JAUTXT010000092">
    <property type="protein sequence ID" value="KAK3669284.1"/>
    <property type="molecule type" value="Genomic_DNA"/>
</dbReference>
<dbReference type="PANTHER" id="PTHR46323">
    <property type="entry name" value="BETA-GALACTOSIDASE"/>
    <property type="match status" value="1"/>
</dbReference>
<dbReference type="SMART" id="SM01038">
    <property type="entry name" value="Bgal_small_N"/>
    <property type="match status" value="1"/>
</dbReference>
<gene>
    <name evidence="7" type="ORF">LTR78_010822</name>
</gene>
<dbReference type="PANTHER" id="PTHR46323:SF2">
    <property type="entry name" value="BETA-GALACTOSIDASE"/>
    <property type="match status" value="1"/>
</dbReference>
<dbReference type="InterPro" id="IPR032312">
    <property type="entry name" value="LacZ_4"/>
</dbReference>
<comment type="catalytic activity">
    <reaction evidence="1">
        <text>Hydrolysis of terminal non-reducing beta-D-galactose residues in beta-D-galactosides.</text>
        <dbReference type="EC" id="3.2.1.23"/>
    </reaction>
</comment>
<dbReference type="InterPro" id="IPR006101">
    <property type="entry name" value="Glyco_hydro_2"/>
</dbReference>
<dbReference type="GO" id="GO:0009341">
    <property type="term" value="C:beta-galactosidase complex"/>
    <property type="evidence" value="ECO:0007669"/>
    <property type="project" value="InterPro"/>
</dbReference>
<dbReference type="SUPFAM" id="SSF51445">
    <property type="entry name" value="(Trans)glycosidases"/>
    <property type="match status" value="1"/>
</dbReference>
<dbReference type="InterPro" id="IPR014718">
    <property type="entry name" value="GH-type_carb-bd"/>
</dbReference>
<comment type="caution">
    <text evidence="7">The sequence shown here is derived from an EMBL/GenBank/DDBJ whole genome shotgun (WGS) entry which is preliminary data.</text>
</comment>
<dbReference type="GO" id="GO:0005990">
    <property type="term" value="P:lactose catabolic process"/>
    <property type="evidence" value="ECO:0007669"/>
    <property type="project" value="TreeGrafter"/>
</dbReference>
<sequence>MPYLYHLVLSIGEEQDISQRVGFRKVELKDGMIKVNGEGVVFRGANRHEHHPTLGRAVPFEFMKQDLLLMKMHNLNSVRTSHAPSDPRLYDLCDELGLWGLNEADLGCHGFETIADANLDPAQKALPFFERQQVTKKDAAAWTSDSLAWREAYVDRAQQMVMRDKLHPSVIIWSFGNEAFYGRNHTAMAEWIYAADPTRLVHYEPALDAADVDMHSRTYPHIHETSSLSPKIMLGLSVWSFASSYMRWAPDRDGTNTPYYAYGGDFGDEPNDGKFVMDGVLDSDHKPNSGLQEYKKAIEPVQLVHFDGKQVTVTNRYDFITLNGLVCSWQITSDDGLMVKLTLPESAISTSRQEVLVKLSFKLKDDTTWAVAGHEVAAIQVSTTPTSIVSRVPSTATSRLNVMEKGAILELSGTTSTWTFDRAFSHLTSGAKNGQEHLAALVTPTFYRAVADNDAPQDCWDWKDRKLDKAKVQMRSFNWNQEDDGVVKVTVEQKFMPFVLSWSIDLVVIYAMSPHGGLTIEVKGTPTGLNLRKTLSLLGVTLGLHKDFQHVKWFGRGPGESYKDMKLAQSVGLYTNTVPGLWTGPEFPQECSNRTDNRWLELSNESNDTTLNVQLMQPEDNTKRYLLSFMASVYDDKDIDAAKHPYELERKKKDFVVLRLGADHHGLGTGSCGPKTLAEYGLKTHPFEFALKAAVAYNTKVRHGCSRWRRDSSSPGTWIAHPLSSRLQAAQASQP</sequence>
<proteinExistence type="predicted"/>
<dbReference type="InterPro" id="IPR011013">
    <property type="entry name" value="Gal_mutarotase_sf_dom"/>
</dbReference>
<dbReference type="Pfam" id="PF02929">
    <property type="entry name" value="Bgal_small_N"/>
    <property type="match status" value="1"/>
</dbReference>
<organism evidence="7 8">
    <name type="scientific">Recurvomyces mirabilis</name>
    <dbReference type="NCBI Taxonomy" id="574656"/>
    <lineage>
        <taxon>Eukaryota</taxon>
        <taxon>Fungi</taxon>
        <taxon>Dikarya</taxon>
        <taxon>Ascomycota</taxon>
        <taxon>Pezizomycotina</taxon>
        <taxon>Dothideomycetes</taxon>
        <taxon>Dothideomycetidae</taxon>
        <taxon>Mycosphaerellales</taxon>
        <taxon>Teratosphaeriaceae</taxon>
        <taxon>Recurvomyces</taxon>
    </lineage>
</organism>
<dbReference type="Gene3D" id="3.20.20.80">
    <property type="entry name" value="Glycosidases"/>
    <property type="match status" value="1"/>
</dbReference>
<name>A0AAE0TLX6_9PEZI</name>